<dbReference type="EMBL" id="JACPSX010000174">
    <property type="protein sequence ID" value="MBI3015193.1"/>
    <property type="molecule type" value="Genomic_DNA"/>
</dbReference>
<keyword evidence="1" id="KW-0472">Membrane</keyword>
<organism evidence="2 3">
    <name type="scientific">Tectimicrobiota bacterium</name>
    <dbReference type="NCBI Taxonomy" id="2528274"/>
    <lineage>
        <taxon>Bacteria</taxon>
        <taxon>Pseudomonadati</taxon>
        <taxon>Nitrospinota/Tectimicrobiota group</taxon>
        <taxon>Candidatus Tectimicrobiota</taxon>
    </lineage>
</organism>
<dbReference type="AlphaFoldDB" id="A0A932GPX6"/>
<name>A0A932GPX6_UNCTE</name>
<comment type="caution">
    <text evidence="2">The sequence shown here is derived from an EMBL/GenBank/DDBJ whole genome shotgun (WGS) entry which is preliminary data.</text>
</comment>
<evidence type="ECO:0000256" key="1">
    <source>
        <dbReference type="SAM" id="Phobius"/>
    </source>
</evidence>
<keyword evidence="1" id="KW-0812">Transmembrane</keyword>
<accession>A0A932GPX6</accession>
<gene>
    <name evidence="2" type="ORF">HYY65_09080</name>
</gene>
<reference evidence="2" key="1">
    <citation type="submission" date="2020-07" db="EMBL/GenBank/DDBJ databases">
        <title>Huge and variable diversity of episymbiotic CPR bacteria and DPANN archaea in groundwater ecosystems.</title>
        <authorList>
            <person name="He C.Y."/>
            <person name="Keren R."/>
            <person name="Whittaker M."/>
            <person name="Farag I.F."/>
            <person name="Doudna J."/>
            <person name="Cate J.H.D."/>
            <person name="Banfield J.F."/>
        </authorList>
    </citation>
    <scope>NUCLEOTIDE SEQUENCE</scope>
    <source>
        <strain evidence="2">NC_groundwater_717_Ag_S-0.2um_59_8</strain>
    </source>
</reference>
<feature type="transmembrane region" description="Helical" evidence="1">
    <location>
        <begin position="20"/>
        <end position="41"/>
    </location>
</feature>
<evidence type="ECO:0000313" key="2">
    <source>
        <dbReference type="EMBL" id="MBI3015193.1"/>
    </source>
</evidence>
<dbReference type="Proteomes" id="UP000741360">
    <property type="component" value="Unassembled WGS sequence"/>
</dbReference>
<sequence length="49" mass="5010">MGTAAVKGPPPKVSLPLRKMVWGLLVLIVAAGGGIAAWPSFRGKLAGIR</sequence>
<protein>
    <submittedName>
        <fullName evidence="2">Uncharacterized protein</fullName>
    </submittedName>
</protein>
<keyword evidence="1" id="KW-1133">Transmembrane helix</keyword>
<proteinExistence type="predicted"/>
<evidence type="ECO:0000313" key="3">
    <source>
        <dbReference type="Proteomes" id="UP000741360"/>
    </source>
</evidence>